<feature type="domain" description="NB-ARC" evidence="7">
    <location>
        <begin position="175"/>
        <end position="341"/>
    </location>
</feature>
<dbReference type="CDD" id="cd14798">
    <property type="entry name" value="RX-CC_like"/>
    <property type="match status" value="1"/>
</dbReference>
<dbReference type="Pfam" id="PF23598">
    <property type="entry name" value="LRR_14"/>
    <property type="match status" value="1"/>
</dbReference>
<dbReference type="InterPro" id="IPR055414">
    <property type="entry name" value="LRR_R13L4/SHOC2-like"/>
</dbReference>
<dbReference type="PRINTS" id="PR00364">
    <property type="entry name" value="DISEASERSIST"/>
</dbReference>
<dbReference type="Gene3D" id="3.80.10.10">
    <property type="entry name" value="Ribonuclease Inhibitor"/>
    <property type="match status" value="1"/>
</dbReference>
<dbReference type="InterPro" id="IPR058922">
    <property type="entry name" value="WHD_DRP"/>
</dbReference>
<dbReference type="InterPro" id="IPR036388">
    <property type="entry name" value="WH-like_DNA-bd_sf"/>
</dbReference>
<dbReference type="GO" id="GO:0042742">
    <property type="term" value="P:defense response to bacterium"/>
    <property type="evidence" value="ECO:0007669"/>
    <property type="project" value="UniProtKB-ARBA"/>
</dbReference>
<evidence type="ECO:0000256" key="4">
    <source>
        <dbReference type="ARBA" id="ARBA00022741"/>
    </source>
</evidence>
<evidence type="ECO:0000259" key="9">
    <source>
        <dbReference type="Pfam" id="PF23559"/>
    </source>
</evidence>
<dbReference type="InterPro" id="IPR041118">
    <property type="entry name" value="Rx_N"/>
</dbReference>
<evidence type="ECO:0000256" key="1">
    <source>
        <dbReference type="ARBA" id="ARBA00008894"/>
    </source>
</evidence>
<keyword evidence="12" id="KW-1185">Reference proteome</keyword>
<feature type="domain" description="Disease resistance N-terminal" evidence="8">
    <location>
        <begin position="5"/>
        <end position="85"/>
    </location>
</feature>
<sequence>MAEGIVNFVLTKLADAAVKEVLRLYGVSEQVEKMGRVLRWAQAFLKDADKSRRLNERQKYWVKLVRDVTYDIEDVIDFYLSLELDAQERRALEGCCPKVKNTIKRWLRKPTKLPELHSLGNTIEEIEKRIDEIERSRDIWDVNSLGDNGGDVGIRRPKQIIVPDNDDPDVVGFDKDRDNIVQKLLDQDSRRLHVISIVAQGGAGKTTLAKKVYNSPDIRRNFGFHLWITVSQSFELLNIIRSIAEQLKIEPPPSLEGHHLNDLYECLNGKRYIIVLDDVWSENLWAEVRKVLPNNNGSRVLMTSRFEDVATMVDAAHIVHHLEPLPHELCLELFLKKALPQNPSEYYTNNLSEISELFIKICGGLPLALVILGGILSNEEPTHDAWERVMKRISQHGVGNKISEVLASSYDYLPFALKSCFMYFAIFPEDYEIEALPLQRMWIAEGLIPQEDGSTLEDTAGDFLEDLAKRNMIQVVHRGVCDGSITFCGMHDLMREVAIKKAHDENFLTLCSNTDEQNFSEARRIAVHQSNCDELMERINPNLRSLFFSECIPNCSSHRNIKVICDMRNPFVCTDEIKIIGFERFTQLRYARFYSKVLDFENCIGRMRNLQTLEFLYFEHAVDLPDCFWNIKTLRHVIFPCSSGAGSLGPPPKVSLKNLQTLMGIRNRESWAKGNLPNLPNLRTFSIAMTERLQIEVIVEFLCTLKKLDDLVVTGRDLLIDTSEFPFCANLTKFGYFGIGGSFQATDSSLFLINVTQLILGDLEIQQHHIAVLEKLAKLIFLVFSDIQFVGGKIMFPSLGFACLRGLQFNFSANLEELHIEKGAMPVLQQLRVMYCDNLKLPQGLKFLTKLNTVYWHAYPEKATTTVEEIRQLCEHVPFIKTEGLPERRHY</sequence>
<keyword evidence="6" id="KW-0175">Coiled coil</keyword>
<keyword evidence="2" id="KW-0433">Leucine-rich repeat</keyword>
<dbReference type="Gene3D" id="3.40.50.300">
    <property type="entry name" value="P-loop containing nucleotide triphosphate hydrolases"/>
    <property type="match status" value="1"/>
</dbReference>
<dbReference type="PANTHER" id="PTHR23155:SF1185">
    <property type="entry name" value="DISEASE RESISTANCE RPP8-LIKE PROTEIN 3-RELATED"/>
    <property type="match status" value="1"/>
</dbReference>
<gene>
    <name evidence="11" type="ORF">LUZ62_062108</name>
</gene>
<dbReference type="SUPFAM" id="SSF52540">
    <property type="entry name" value="P-loop containing nucleoside triphosphate hydrolases"/>
    <property type="match status" value="1"/>
</dbReference>
<dbReference type="InterPro" id="IPR032675">
    <property type="entry name" value="LRR_dom_sf"/>
</dbReference>
<dbReference type="InterPro" id="IPR044974">
    <property type="entry name" value="Disease_R_plants"/>
</dbReference>
<feature type="coiled-coil region" evidence="6">
    <location>
        <begin position="116"/>
        <end position="143"/>
    </location>
</feature>
<dbReference type="Pfam" id="PF00931">
    <property type="entry name" value="NB-ARC"/>
    <property type="match status" value="1"/>
</dbReference>
<dbReference type="SUPFAM" id="SSF52058">
    <property type="entry name" value="L domain-like"/>
    <property type="match status" value="1"/>
</dbReference>
<keyword evidence="3" id="KW-0677">Repeat</keyword>
<evidence type="ECO:0000256" key="3">
    <source>
        <dbReference type="ARBA" id="ARBA00022737"/>
    </source>
</evidence>
<reference evidence="11" key="1">
    <citation type="submission" date="2022-08" db="EMBL/GenBank/DDBJ databases">
        <authorList>
            <person name="Marques A."/>
        </authorList>
    </citation>
    <scope>NUCLEOTIDE SEQUENCE</scope>
    <source>
        <strain evidence="11">RhyPub2mFocal</strain>
        <tissue evidence="11">Leaves</tissue>
    </source>
</reference>
<comment type="caution">
    <text evidence="11">The sequence shown here is derived from an EMBL/GenBank/DDBJ whole genome shotgun (WGS) entry which is preliminary data.</text>
</comment>
<dbReference type="GO" id="GO:0002758">
    <property type="term" value="P:innate immune response-activating signaling pathway"/>
    <property type="evidence" value="ECO:0007669"/>
    <property type="project" value="UniProtKB-ARBA"/>
</dbReference>
<name>A0AAV8EI10_9POAL</name>
<evidence type="ECO:0000313" key="12">
    <source>
        <dbReference type="Proteomes" id="UP001140206"/>
    </source>
</evidence>
<protein>
    <submittedName>
        <fullName evidence="11">Nbs-lrr resistance protein</fullName>
    </submittedName>
</protein>
<dbReference type="EMBL" id="JAMFTS010000003">
    <property type="protein sequence ID" value="KAJ4777851.1"/>
    <property type="molecule type" value="Genomic_DNA"/>
</dbReference>
<feature type="domain" description="Disease resistance protein winged helix" evidence="9">
    <location>
        <begin position="426"/>
        <end position="498"/>
    </location>
</feature>
<dbReference type="Pfam" id="PF18052">
    <property type="entry name" value="Rx_N"/>
    <property type="match status" value="1"/>
</dbReference>
<evidence type="ECO:0000256" key="5">
    <source>
        <dbReference type="ARBA" id="ARBA00022821"/>
    </source>
</evidence>
<evidence type="ECO:0000256" key="6">
    <source>
        <dbReference type="SAM" id="Coils"/>
    </source>
</evidence>
<organism evidence="11 12">
    <name type="scientific">Rhynchospora pubera</name>
    <dbReference type="NCBI Taxonomy" id="906938"/>
    <lineage>
        <taxon>Eukaryota</taxon>
        <taxon>Viridiplantae</taxon>
        <taxon>Streptophyta</taxon>
        <taxon>Embryophyta</taxon>
        <taxon>Tracheophyta</taxon>
        <taxon>Spermatophyta</taxon>
        <taxon>Magnoliopsida</taxon>
        <taxon>Liliopsida</taxon>
        <taxon>Poales</taxon>
        <taxon>Cyperaceae</taxon>
        <taxon>Cyperoideae</taxon>
        <taxon>Rhynchosporeae</taxon>
        <taxon>Rhynchospora</taxon>
    </lineage>
</organism>
<keyword evidence="5" id="KW-0611">Plant defense</keyword>
<dbReference type="InterPro" id="IPR027417">
    <property type="entry name" value="P-loop_NTPase"/>
</dbReference>
<dbReference type="Proteomes" id="UP001140206">
    <property type="component" value="Chromosome 3"/>
</dbReference>
<dbReference type="Gene3D" id="1.10.8.430">
    <property type="entry name" value="Helical domain of apoptotic protease-activating factors"/>
    <property type="match status" value="1"/>
</dbReference>
<dbReference type="InterPro" id="IPR038005">
    <property type="entry name" value="RX-like_CC"/>
</dbReference>
<evidence type="ECO:0000259" key="7">
    <source>
        <dbReference type="Pfam" id="PF00931"/>
    </source>
</evidence>
<evidence type="ECO:0000259" key="10">
    <source>
        <dbReference type="Pfam" id="PF23598"/>
    </source>
</evidence>
<evidence type="ECO:0000259" key="8">
    <source>
        <dbReference type="Pfam" id="PF18052"/>
    </source>
</evidence>
<proteinExistence type="inferred from homology"/>
<dbReference type="Gene3D" id="1.20.5.4130">
    <property type="match status" value="1"/>
</dbReference>
<dbReference type="FunFam" id="1.10.10.10:FF:000322">
    <property type="entry name" value="Probable disease resistance protein At1g63360"/>
    <property type="match status" value="1"/>
</dbReference>
<dbReference type="InterPro" id="IPR002182">
    <property type="entry name" value="NB-ARC"/>
</dbReference>
<evidence type="ECO:0000256" key="2">
    <source>
        <dbReference type="ARBA" id="ARBA00022614"/>
    </source>
</evidence>
<dbReference type="GO" id="GO:0009626">
    <property type="term" value="P:plant-type hypersensitive response"/>
    <property type="evidence" value="ECO:0007669"/>
    <property type="project" value="UniProtKB-ARBA"/>
</dbReference>
<evidence type="ECO:0000313" key="11">
    <source>
        <dbReference type="EMBL" id="KAJ4777851.1"/>
    </source>
</evidence>
<feature type="domain" description="Disease resistance R13L4/SHOC-2-like LRR" evidence="10">
    <location>
        <begin position="544"/>
        <end position="875"/>
    </location>
</feature>
<accession>A0AAV8EI10</accession>
<comment type="similarity">
    <text evidence="1">Belongs to the disease resistance NB-LRR family.</text>
</comment>
<dbReference type="Pfam" id="PF23559">
    <property type="entry name" value="WHD_DRP"/>
    <property type="match status" value="1"/>
</dbReference>
<dbReference type="GO" id="GO:0043531">
    <property type="term" value="F:ADP binding"/>
    <property type="evidence" value="ECO:0007669"/>
    <property type="project" value="InterPro"/>
</dbReference>
<keyword evidence="4" id="KW-0547">Nucleotide-binding</keyword>
<dbReference type="InterPro" id="IPR042197">
    <property type="entry name" value="Apaf_helical"/>
</dbReference>
<dbReference type="AlphaFoldDB" id="A0AAV8EI10"/>
<dbReference type="Gene3D" id="1.10.10.10">
    <property type="entry name" value="Winged helix-like DNA-binding domain superfamily/Winged helix DNA-binding domain"/>
    <property type="match status" value="1"/>
</dbReference>
<dbReference type="PANTHER" id="PTHR23155">
    <property type="entry name" value="DISEASE RESISTANCE PROTEIN RP"/>
    <property type="match status" value="1"/>
</dbReference>
<dbReference type="FunFam" id="3.40.50.300:FF:001091">
    <property type="entry name" value="Probable disease resistance protein At1g61300"/>
    <property type="match status" value="1"/>
</dbReference>